<feature type="region of interest" description="Disordered" evidence="1">
    <location>
        <begin position="42"/>
        <end position="62"/>
    </location>
</feature>
<accession>A0A4Z2JGM2</accession>
<keyword evidence="3" id="KW-1185">Reference proteome</keyword>
<proteinExistence type="predicted"/>
<evidence type="ECO:0000313" key="3">
    <source>
        <dbReference type="Proteomes" id="UP000314294"/>
    </source>
</evidence>
<name>A0A4Z2JGM2_9TELE</name>
<feature type="compositionally biased region" description="Pro residues" evidence="1">
    <location>
        <begin position="49"/>
        <end position="62"/>
    </location>
</feature>
<reference evidence="2 3" key="1">
    <citation type="submission" date="2019-03" db="EMBL/GenBank/DDBJ databases">
        <title>First draft genome of Liparis tanakae, snailfish: a comprehensive survey of snailfish specific genes.</title>
        <authorList>
            <person name="Kim W."/>
            <person name="Song I."/>
            <person name="Jeong J.-H."/>
            <person name="Kim D."/>
            <person name="Kim S."/>
            <person name="Ryu S."/>
            <person name="Song J.Y."/>
            <person name="Lee S.K."/>
        </authorList>
    </citation>
    <scope>NUCLEOTIDE SEQUENCE [LARGE SCALE GENOMIC DNA]</scope>
    <source>
        <tissue evidence="2">Muscle</tissue>
    </source>
</reference>
<gene>
    <name evidence="2" type="ORF">EYF80_000008</name>
</gene>
<protein>
    <submittedName>
        <fullName evidence="2">Uncharacterized protein</fullName>
    </submittedName>
</protein>
<organism evidence="2 3">
    <name type="scientific">Liparis tanakae</name>
    <name type="common">Tanaka's snailfish</name>
    <dbReference type="NCBI Taxonomy" id="230148"/>
    <lineage>
        <taxon>Eukaryota</taxon>
        <taxon>Metazoa</taxon>
        <taxon>Chordata</taxon>
        <taxon>Craniata</taxon>
        <taxon>Vertebrata</taxon>
        <taxon>Euteleostomi</taxon>
        <taxon>Actinopterygii</taxon>
        <taxon>Neopterygii</taxon>
        <taxon>Teleostei</taxon>
        <taxon>Neoteleostei</taxon>
        <taxon>Acanthomorphata</taxon>
        <taxon>Eupercaria</taxon>
        <taxon>Perciformes</taxon>
        <taxon>Cottioidei</taxon>
        <taxon>Cottales</taxon>
        <taxon>Liparidae</taxon>
        <taxon>Liparis</taxon>
    </lineage>
</organism>
<dbReference type="Proteomes" id="UP000314294">
    <property type="component" value="Unassembled WGS sequence"/>
</dbReference>
<sequence>MAASSRISEWSRKEEEAEEGEDAGISPRAALLRMRFAEAPFEAVSPKPAVRPGPRSPPCTRL</sequence>
<comment type="caution">
    <text evidence="2">The sequence shown here is derived from an EMBL/GenBank/DDBJ whole genome shotgun (WGS) entry which is preliminary data.</text>
</comment>
<evidence type="ECO:0000313" key="2">
    <source>
        <dbReference type="EMBL" id="TNN89405.1"/>
    </source>
</evidence>
<feature type="region of interest" description="Disordered" evidence="1">
    <location>
        <begin position="1"/>
        <end position="26"/>
    </location>
</feature>
<dbReference type="EMBL" id="SRLO01000001">
    <property type="protein sequence ID" value="TNN89405.1"/>
    <property type="molecule type" value="Genomic_DNA"/>
</dbReference>
<evidence type="ECO:0000256" key="1">
    <source>
        <dbReference type="SAM" id="MobiDB-lite"/>
    </source>
</evidence>
<dbReference type="AlphaFoldDB" id="A0A4Z2JGM2"/>